<gene>
    <name evidence="2" type="ORF">CRE_12943</name>
</gene>
<dbReference type="OrthoDB" id="5778797at2759"/>
<dbReference type="HOGENOM" id="CLU_098771_0_0_1"/>
<evidence type="ECO:0000256" key="1">
    <source>
        <dbReference type="PROSITE-ProRule" id="PRU01005"/>
    </source>
</evidence>
<reference evidence="2" key="1">
    <citation type="submission" date="2007-07" db="EMBL/GenBank/DDBJ databases">
        <title>PCAP assembly of the Caenorhabditis remanei genome.</title>
        <authorList>
            <consortium name="The Caenorhabditis remanei Sequencing Consortium"/>
            <person name="Wilson R.K."/>
        </authorList>
    </citation>
    <scope>NUCLEOTIDE SEQUENCE [LARGE SCALE GENOMIC DNA]</scope>
    <source>
        <strain evidence="2">PB4641</strain>
    </source>
</reference>
<dbReference type="OMA" id="SASCATW"/>
<dbReference type="SMART" id="SM00254">
    <property type="entry name" value="ShKT"/>
    <property type="match status" value="3"/>
</dbReference>
<dbReference type="PANTHER" id="PTHR21724:SF110">
    <property type="entry name" value="SHKT DOMAIN-CONTAINING PROTEIN"/>
    <property type="match status" value="1"/>
</dbReference>
<dbReference type="EMBL" id="DS268507">
    <property type="protein sequence ID" value="EFO83188.1"/>
    <property type="molecule type" value="Genomic_DNA"/>
</dbReference>
<dbReference type="PROSITE" id="PS51670">
    <property type="entry name" value="SHKT"/>
    <property type="match status" value="1"/>
</dbReference>
<dbReference type="AlphaFoldDB" id="E3N152"/>
<dbReference type="Gene3D" id="1.10.10.1940">
    <property type="match status" value="1"/>
</dbReference>
<name>E3N152_CAERE</name>
<dbReference type="PANTHER" id="PTHR21724">
    <property type="entry name" value="SHKT DOMAIN-CONTAINING PROTEIN"/>
    <property type="match status" value="1"/>
</dbReference>
<dbReference type="Proteomes" id="UP000008281">
    <property type="component" value="Unassembled WGS sequence"/>
</dbReference>
<organism evidence="3">
    <name type="scientific">Caenorhabditis remanei</name>
    <name type="common">Caenorhabditis vulgaris</name>
    <dbReference type="NCBI Taxonomy" id="31234"/>
    <lineage>
        <taxon>Eukaryota</taxon>
        <taxon>Metazoa</taxon>
        <taxon>Ecdysozoa</taxon>
        <taxon>Nematoda</taxon>
        <taxon>Chromadorea</taxon>
        <taxon>Rhabditida</taxon>
        <taxon>Rhabditina</taxon>
        <taxon>Rhabditomorpha</taxon>
        <taxon>Rhabditoidea</taxon>
        <taxon>Rhabditidae</taxon>
        <taxon>Peloderinae</taxon>
        <taxon>Caenorhabditis</taxon>
    </lineage>
</organism>
<comment type="caution">
    <text evidence="1">Lacks conserved residue(s) required for the propagation of feature annotation.</text>
</comment>
<dbReference type="InterPro" id="IPR003582">
    <property type="entry name" value="ShKT_dom"/>
</dbReference>
<keyword evidence="3" id="KW-1185">Reference proteome</keyword>
<dbReference type="Pfam" id="PF01549">
    <property type="entry name" value="ShK"/>
    <property type="match status" value="3"/>
</dbReference>
<sequence length="203" mass="22016">MLAFLSLFIFYPPQALATIVDDFSCSSQGVYTFSATACSNVWPDNICDSFFPETTTGAGYPQAGNSAPRPFKCYSGTEIGGTESQALKKQAIASCPRTCGMCCLTSAFNCTNSPSPRLNCETIQPRQCVSPVWREVIAQDCPTACGFCDYYSPPKVTVDPNVPCLNPDKTDACTTWAALGFCTSELFTYAQKKEYCSNTCKIC</sequence>
<protein>
    <submittedName>
        <fullName evidence="2">Uncharacterized protein</fullName>
    </submittedName>
</protein>
<evidence type="ECO:0000313" key="3">
    <source>
        <dbReference type="Proteomes" id="UP000008281"/>
    </source>
</evidence>
<accession>E3N152</accession>
<dbReference type="eggNOG" id="ENOG502TJKF">
    <property type="taxonomic scope" value="Eukaryota"/>
</dbReference>
<evidence type="ECO:0000313" key="2">
    <source>
        <dbReference type="EMBL" id="EFO83188.1"/>
    </source>
</evidence>
<proteinExistence type="predicted"/>